<evidence type="ECO:0000259" key="13">
    <source>
        <dbReference type="PROSITE" id="PS52039"/>
    </source>
</evidence>
<feature type="active site" description="O-(5'-phospho-DNA)-tyrosine intermediate" evidence="10">
    <location>
        <position position="316"/>
    </location>
</feature>
<feature type="site" description="Interaction with DNA" evidence="10">
    <location>
        <position position="154"/>
    </location>
</feature>
<feature type="region of interest" description="Interaction with DNA" evidence="10">
    <location>
        <begin position="178"/>
        <end position="183"/>
    </location>
</feature>
<dbReference type="SUPFAM" id="SSF57783">
    <property type="entry name" value="Zinc beta-ribbon"/>
    <property type="match status" value="2"/>
</dbReference>
<organism evidence="14 15">
    <name type="scientific">Candidatus Berkelbacteria bacterium CG1_02_42_45</name>
    <dbReference type="NCBI Taxonomy" id="1805036"/>
    <lineage>
        <taxon>Bacteria</taxon>
        <taxon>Candidatus Berkelbacteria</taxon>
    </lineage>
</organism>
<evidence type="ECO:0000256" key="5">
    <source>
        <dbReference type="ARBA" id="ARBA00022833"/>
    </source>
</evidence>
<dbReference type="CDD" id="cd03363">
    <property type="entry name" value="TOPRIM_TopoIA_TopoI"/>
    <property type="match status" value="1"/>
</dbReference>
<dbReference type="PROSITE" id="PS50880">
    <property type="entry name" value="TOPRIM"/>
    <property type="match status" value="1"/>
</dbReference>
<feature type="site" description="Interaction with DNA" evidence="10">
    <location>
        <position position="31"/>
    </location>
</feature>
<comment type="subunit">
    <text evidence="10">Monomer.</text>
</comment>
<feature type="site" description="Interaction with DNA" evidence="10">
    <location>
        <position position="508"/>
    </location>
</feature>
<dbReference type="GO" id="GO:0003677">
    <property type="term" value="F:DNA binding"/>
    <property type="evidence" value="ECO:0007669"/>
    <property type="project" value="UniProtKB-KW"/>
</dbReference>
<feature type="site" description="Interaction with DNA" evidence="10">
    <location>
        <position position="318"/>
    </location>
</feature>
<comment type="function">
    <text evidence="10">Releases the supercoiling and torsional tension of DNA, which is introduced during the DNA replication and transcription, by transiently cleaving and rejoining one strand of the DNA duplex. Introduces a single-strand break via transesterification at a target site in duplex DNA. The scissile phosphodiester is attacked by the catalytic tyrosine of the enzyme, resulting in the formation of a DNA-(5'-phosphotyrosyl)-enzyme intermediate and the expulsion of a 3'-OH DNA strand. The free DNA strand then undergoes passage around the unbroken strand, thus removing DNA supercoils. Finally, in the religation step, the DNA 3'-OH attacks the covalent intermediate to expel the active-site tyrosine and restore the DNA phosphodiester backbone.</text>
</comment>
<feature type="domain" description="Toprim" evidence="12">
    <location>
        <begin position="1"/>
        <end position="106"/>
    </location>
</feature>
<dbReference type="GO" id="GO:0006265">
    <property type="term" value="P:DNA topological change"/>
    <property type="evidence" value="ECO:0007669"/>
    <property type="project" value="UniProtKB-UniRule"/>
</dbReference>
<evidence type="ECO:0000313" key="15">
    <source>
        <dbReference type="Proteomes" id="UP000182753"/>
    </source>
</evidence>
<dbReference type="InterPro" id="IPR013825">
    <property type="entry name" value="Topo_IA_cen_sub2"/>
</dbReference>
<dbReference type="Pfam" id="PF01751">
    <property type="entry name" value="Toprim"/>
    <property type="match status" value="1"/>
</dbReference>
<protein>
    <recommendedName>
        <fullName evidence="10">DNA topoisomerase 1</fullName>
        <ecNumber evidence="10">5.6.2.1</ecNumber>
    </recommendedName>
    <alternativeName>
        <fullName evidence="10">DNA topoisomerase I</fullName>
    </alternativeName>
</protein>
<dbReference type="GO" id="GO:0005694">
    <property type="term" value="C:chromosome"/>
    <property type="evidence" value="ECO:0007669"/>
    <property type="project" value="InterPro"/>
</dbReference>
<dbReference type="SMART" id="SM00493">
    <property type="entry name" value="TOPRIM"/>
    <property type="match status" value="1"/>
</dbReference>
<evidence type="ECO:0000256" key="4">
    <source>
        <dbReference type="ARBA" id="ARBA00022771"/>
    </source>
</evidence>
<name>A0A1J4RS10_9BACT</name>
<dbReference type="Pfam" id="PF01396">
    <property type="entry name" value="Zn_ribbon_Top1"/>
    <property type="match status" value="3"/>
</dbReference>
<dbReference type="CDD" id="cd00186">
    <property type="entry name" value="TOP1Ac"/>
    <property type="match status" value="1"/>
</dbReference>
<keyword evidence="3" id="KW-0479">Metal-binding</keyword>
<dbReference type="PANTHER" id="PTHR42785">
    <property type="entry name" value="DNA TOPOISOMERASE, TYPE IA, CORE"/>
    <property type="match status" value="1"/>
</dbReference>
<dbReference type="Gene3D" id="1.10.460.10">
    <property type="entry name" value="Topoisomerase I, domain 2"/>
    <property type="match status" value="1"/>
</dbReference>
<accession>A0A1J4RS10</accession>
<dbReference type="InterPro" id="IPR005733">
    <property type="entry name" value="TopoI_bac-type"/>
</dbReference>
<dbReference type="InterPro" id="IPR028612">
    <property type="entry name" value="Topoisom_1_IA"/>
</dbReference>
<evidence type="ECO:0000256" key="3">
    <source>
        <dbReference type="ARBA" id="ARBA00022723"/>
    </source>
</evidence>
<evidence type="ECO:0000259" key="12">
    <source>
        <dbReference type="PROSITE" id="PS50880"/>
    </source>
</evidence>
<evidence type="ECO:0000256" key="10">
    <source>
        <dbReference type="HAMAP-Rule" id="MF_00952"/>
    </source>
</evidence>
<keyword evidence="9 10" id="KW-0413">Isomerase</keyword>
<dbReference type="SMART" id="SM00436">
    <property type="entry name" value="TOP1Bc"/>
    <property type="match status" value="1"/>
</dbReference>
<keyword evidence="7 10" id="KW-0799">Topoisomerase</keyword>
<keyword evidence="4" id="KW-0863">Zinc-finger</keyword>
<feature type="site" description="Interaction with DNA" evidence="10">
    <location>
        <position position="170"/>
    </location>
</feature>
<dbReference type="GO" id="GO:0008270">
    <property type="term" value="F:zinc ion binding"/>
    <property type="evidence" value="ECO:0007669"/>
    <property type="project" value="UniProtKB-KW"/>
</dbReference>
<dbReference type="EMBL" id="MNUJ01000029">
    <property type="protein sequence ID" value="OIN89703.1"/>
    <property type="molecule type" value="Genomic_DNA"/>
</dbReference>
<feature type="region of interest" description="Disordered" evidence="11">
    <location>
        <begin position="729"/>
        <end position="751"/>
    </location>
</feature>
<comment type="catalytic activity">
    <reaction evidence="1 10">
        <text>ATP-independent breakage of single-stranded DNA, followed by passage and rejoining.</text>
        <dbReference type="EC" id="5.6.2.1"/>
    </reaction>
</comment>
<dbReference type="InterPro" id="IPR013824">
    <property type="entry name" value="Topo_IA_cen_sub1"/>
</dbReference>
<dbReference type="Gene3D" id="3.40.50.140">
    <property type="match status" value="1"/>
</dbReference>
<dbReference type="PRINTS" id="PR00417">
    <property type="entry name" value="PRTPISMRASEI"/>
</dbReference>
<dbReference type="Gene3D" id="2.70.20.10">
    <property type="entry name" value="Topoisomerase I, domain 3"/>
    <property type="match status" value="1"/>
</dbReference>
<dbReference type="EC" id="5.6.2.1" evidence="10"/>
<feature type="site" description="Interaction with DNA" evidence="10">
    <location>
        <position position="155"/>
    </location>
</feature>
<dbReference type="Gene3D" id="3.30.65.10">
    <property type="entry name" value="Bacterial Topoisomerase I, domain 1"/>
    <property type="match status" value="3"/>
</dbReference>
<dbReference type="InterPro" id="IPR003601">
    <property type="entry name" value="Topo_IA_2"/>
</dbReference>
<proteinExistence type="inferred from homology"/>
<feature type="domain" description="Topo IA-type catalytic" evidence="13">
    <location>
        <begin position="144"/>
        <end position="576"/>
    </location>
</feature>
<feature type="compositionally biased region" description="Basic and acidic residues" evidence="11">
    <location>
        <begin position="738"/>
        <end position="751"/>
    </location>
</feature>
<dbReference type="InterPro" id="IPR013826">
    <property type="entry name" value="Topo_IA_cen_sub3"/>
</dbReference>
<dbReference type="Proteomes" id="UP000182753">
    <property type="component" value="Unassembled WGS sequence"/>
</dbReference>
<dbReference type="GO" id="GO:0003917">
    <property type="term" value="F:DNA topoisomerase type I (single strand cut, ATP-independent) activity"/>
    <property type="evidence" value="ECO:0007669"/>
    <property type="project" value="UniProtKB-UniRule"/>
</dbReference>
<dbReference type="InterPro" id="IPR023405">
    <property type="entry name" value="Topo_IA_core_domain"/>
</dbReference>
<dbReference type="InterPro" id="IPR000380">
    <property type="entry name" value="Topo_IA"/>
</dbReference>
<dbReference type="InterPro" id="IPR034149">
    <property type="entry name" value="TOPRIM_TopoI"/>
</dbReference>
<sequence>MNLVVVESPAKAKTIERYLGGGFKVLASFGHVRDLPKKELGVDVARNYEPTYVVPSDSKKTIALLKKEQEKAKELYLATDLDREGEAIAWHIVQALGLQTENEKLPVSPGASRGGKTKNYKRITFNEITRSAITKAIKNPRDIDINLVDAQQARRILDRLVGYKLSPLLWKKVKSGLSAGRVQTVAVRLIVEREREIEKFKPEEYWILAVLLSKKEDALPAGRQELKFKAFLVEEGGKPIDKLGIKTGKDAKRIESRLKEAKYKVLSVDKNDMTRHPSAPFTTSTIQMEASRKLGYSVKQTMSLAQRLYEAGKITYMRTDSTNLSSQAVAAIRKLIEKEYGKKYLPAEAQKYVTKAKHAQEAHEAIRPTHFERKGVSNDPREQNLYELIWMRAVASQMADALMEVIKARILAQVKEKFVFLARGESIKFDGFIKVYTEGRDDETAPEVIKIPELSKNEALDFHELFKEQKFTEPPKRYTEATLVKKLEGLGIGRPSTYAPTMSTIQERGYVRLEDRRFLPEEIGKIVNDVLVEHFADLFDYKFTAQMEDELDEIAEGKRKWQTTIDNFYQPFSKQLSEKNKELDKKDIAPEKKVGEKCPECGKPLVERFGKFGKFIACSGYPECKYSRPVENKKEMKNAVVAENGEKEKVSEVESEKCEKCQGKMILKEGRFGKFLACENYPKCKNTKTIVIDTKVKCPECEKGTLVERRTKRGRTFWGCSTYPDCKYATWNDPSNTDSKHGSDTDRDQKQ</sequence>
<dbReference type="InterPro" id="IPR006171">
    <property type="entry name" value="TOPRIM_dom"/>
</dbReference>
<reference evidence="14 15" key="1">
    <citation type="journal article" date="2016" name="Environ. Microbiol.">
        <title>Genomic resolution of a cold subsurface aquifer community provides metabolic insights for novel microbes adapted to high CO concentrations.</title>
        <authorList>
            <person name="Probst A.J."/>
            <person name="Castelle C.J."/>
            <person name="Singh A."/>
            <person name="Brown C.T."/>
            <person name="Anantharaman K."/>
            <person name="Sharon I."/>
            <person name="Hug L.A."/>
            <person name="Burstein D."/>
            <person name="Emerson J.B."/>
            <person name="Thomas B.C."/>
            <person name="Banfield J.F."/>
        </authorList>
    </citation>
    <scope>NUCLEOTIDE SEQUENCE [LARGE SCALE GENOMIC DNA]</scope>
    <source>
        <strain evidence="14">CG1_02_42_45</strain>
    </source>
</reference>
<dbReference type="PANTHER" id="PTHR42785:SF1">
    <property type="entry name" value="DNA TOPOISOMERASE"/>
    <property type="match status" value="1"/>
</dbReference>
<feature type="site" description="Interaction with DNA" evidence="10">
    <location>
        <position position="163"/>
    </location>
</feature>
<dbReference type="PROSITE" id="PS00396">
    <property type="entry name" value="TOPO_IA_1"/>
    <property type="match status" value="1"/>
</dbReference>
<evidence type="ECO:0000313" key="14">
    <source>
        <dbReference type="EMBL" id="OIN89703.1"/>
    </source>
</evidence>
<evidence type="ECO:0000256" key="6">
    <source>
        <dbReference type="ARBA" id="ARBA00022842"/>
    </source>
</evidence>
<evidence type="ECO:0000256" key="9">
    <source>
        <dbReference type="ARBA" id="ARBA00023235"/>
    </source>
</evidence>
<keyword evidence="5" id="KW-0862">Zinc</keyword>
<dbReference type="Pfam" id="PF01131">
    <property type="entry name" value="Topoisom_bac"/>
    <property type="match status" value="1"/>
</dbReference>
<evidence type="ECO:0000256" key="1">
    <source>
        <dbReference type="ARBA" id="ARBA00000213"/>
    </source>
</evidence>
<dbReference type="InterPro" id="IPR003602">
    <property type="entry name" value="Topo_IA_DNA-bd_dom"/>
</dbReference>
<evidence type="ECO:0000256" key="11">
    <source>
        <dbReference type="SAM" id="MobiDB-lite"/>
    </source>
</evidence>
<evidence type="ECO:0000256" key="8">
    <source>
        <dbReference type="ARBA" id="ARBA00023125"/>
    </source>
</evidence>
<dbReference type="PROSITE" id="PS52039">
    <property type="entry name" value="TOPO_IA_2"/>
    <property type="match status" value="1"/>
</dbReference>
<dbReference type="HAMAP" id="MF_00952">
    <property type="entry name" value="Topoisom_1_prok"/>
    <property type="match status" value="1"/>
</dbReference>
<dbReference type="NCBIfam" id="TIGR01051">
    <property type="entry name" value="topA_bact"/>
    <property type="match status" value="1"/>
</dbReference>
<dbReference type="InterPro" id="IPR013497">
    <property type="entry name" value="Topo_IA_cen"/>
</dbReference>
<comment type="caution">
    <text evidence="14">The sequence shown here is derived from an EMBL/GenBank/DDBJ whole genome shotgun (WGS) entry which is preliminary data.</text>
</comment>
<dbReference type="SMART" id="SM00437">
    <property type="entry name" value="TOP1Ac"/>
    <property type="match status" value="1"/>
</dbReference>
<evidence type="ECO:0000256" key="2">
    <source>
        <dbReference type="ARBA" id="ARBA00009446"/>
    </source>
</evidence>
<dbReference type="Gene3D" id="1.10.290.10">
    <property type="entry name" value="Topoisomerase I, domain 4"/>
    <property type="match status" value="1"/>
</dbReference>
<keyword evidence="8 10" id="KW-0238">DNA-binding</keyword>
<gene>
    <name evidence="10" type="primary">topA</name>
    <name evidence="14" type="ORF">AUJ40_01440</name>
</gene>
<comment type="similarity">
    <text evidence="2 10">Belongs to the type IA topoisomerase family.</text>
</comment>
<dbReference type="InterPro" id="IPR013498">
    <property type="entry name" value="Topo_IA_Znf"/>
</dbReference>
<keyword evidence="6" id="KW-0460">Magnesium</keyword>
<evidence type="ECO:0000256" key="7">
    <source>
        <dbReference type="ARBA" id="ARBA00023029"/>
    </source>
</evidence>
<dbReference type="InterPro" id="IPR023406">
    <property type="entry name" value="Topo_IA_AS"/>
</dbReference>
<dbReference type="AlphaFoldDB" id="A0A1J4RS10"/>
<dbReference type="SUPFAM" id="SSF56712">
    <property type="entry name" value="Prokaryotic type I DNA topoisomerase"/>
    <property type="match status" value="1"/>
</dbReference>
<feature type="site" description="Interaction with DNA" evidence="10">
    <location>
        <position position="158"/>
    </location>
</feature>